<proteinExistence type="predicted"/>
<accession>A0A6S7GNQ3</accession>
<dbReference type="AlphaFoldDB" id="A0A6S7GNQ3"/>
<dbReference type="EMBL" id="CACRXK020001290">
    <property type="protein sequence ID" value="CAB3988177.1"/>
    <property type="molecule type" value="Genomic_DNA"/>
</dbReference>
<protein>
    <submittedName>
        <fullName evidence="1">Uncharacterized protein</fullName>
    </submittedName>
</protein>
<name>A0A6S7GNQ3_PARCT</name>
<keyword evidence="2" id="KW-1185">Reference proteome</keyword>
<dbReference type="OrthoDB" id="5979166at2759"/>
<evidence type="ECO:0000313" key="2">
    <source>
        <dbReference type="Proteomes" id="UP001152795"/>
    </source>
</evidence>
<sequence>MSEVFTGLLKLTFGLVSNKLRTYGAEKLQDGGLADQKFRGLIVRELDDIKSKLDAMSRTDLSASISCLQQGIKRLIISFGESSEDGNSSAFEIPNAGACSIEAKPAQQSVTVEDAVALATSIGKLKIVSNERYESAKESFKVAGQKAMNAFHNAALSTEERILASKVRIASGILEHLDDLELAVSDCLHCLQELNDMRAIQEIFSVHVKGGMKSVFKKDSRAEIVESVTMINWILADFISKFTKQRMAVFDWPMVKCGKRVVHPIHCKEESVPNLKEMKITPPWDIVVLETSLGFRQCVLNKRGDLIYADGRRLLKLDTTTGKIQPYCISPLDDNTEHSQLVDVAIDEDDTVYVLSGDEELGYTMSVYSAERGNTHHCSLEFLKVQDYFRMYINVNKDKNIVMGCESESIMVYLCNSKGELINSFDTDLKDRVLRSVSVSSNNEITLVTETCNDFLKDSNVLYIYTENGQLQRTAKFRPSEGDDTYHSLFYNQVTKKIIGQVYDHDGKTLIECLSDQTAERECSYLLCDTNFPERTFYYKVLRHLANDALCWVSRKHVIFLQKPR</sequence>
<organism evidence="1 2">
    <name type="scientific">Paramuricea clavata</name>
    <name type="common">Red gorgonian</name>
    <name type="synonym">Violescent sea-whip</name>
    <dbReference type="NCBI Taxonomy" id="317549"/>
    <lineage>
        <taxon>Eukaryota</taxon>
        <taxon>Metazoa</taxon>
        <taxon>Cnidaria</taxon>
        <taxon>Anthozoa</taxon>
        <taxon>Octocorallia</taxon>
        <taxon>Malacalcyonacea</taxon>
        <taxon>Plexauridae</taxon>
        <taxon>Paramuricea</taxon>
    </lineage>
</organism>
<comment type="caution">
    <text evidence="1">The sequence shown here is derived from an EMBL/GenBank/DDBJ whole genome shotgun (WGS) entry which is preliminary data.</text>
</comment>
<dbReference type="Proteomes" id="UP001152795">
    <property type="component" value="Unassembled WGS sequence"/>
</dbReference>
<gene>
    <name evidence="1" type="ORF">PACLA_8A062683</name>
</gene>
<dbReference type="SUPFAM" id="SSF101898">
    <property type="entry name" value="NHL repeat"/>
    <property type="match status" value="1"/>
</dbReference>
<evidence type="ECO:0000313" key="1">
    <source>
        <dbReference type="EMBL" id="CAB3988177.1"/>
    </source>
</evidence>
<reference evidence="1" key="1">
    <citation type="submission" date="2020-04" db="EMBL/GenBank/DDBJ databases">
        <authorList>
            <person name="Alioto T."/>
            <person name="Alioto T."/>
            <person name="Gomez Garrido J."/>
        </authorList>
    </citation>
    <scope>NUCLEOTIDE SEQUENCE</scope>
    <source>
        <strain evidence="1">A484AB</strain>
    </source>
</reference>